<dbReference type="InterPro" id="IPR025110">
    <property type="entry name" value="AMP-bd_C"/>
</dbReference>
<evidence type="ECO:0000313" key="4">
    <source>
        <dbReference type="Proteomes" id="UP000285258"/>
    </source>
</evidence>
<dbReference type="AlphaFoldDB" id="A0A423UJI4"/>
<sequence length="519" mass="55169">MMASLVSLLDESARAYPDQVALCFRGREFTYREMRRRVDALAGALAGLGVGKGGFAAVVSANSNVTVEVLFACARLGAVCERYNVRLSPRVIARLLARSEARVAFVSAALRPALAEALGEVGRPLTIVDIDGGEGAAAVGGAGTEHGGVLRYEELLASAGPVPSVCDVDDGDPAMLLYTSGTTGLPRGVLLSHGALTRRVAIDIAGMRFSHDDILLCELPLFHVTFVSTLATLALGARLVIADSHKPADIAADIVRTGATRTALVPCLMRGLADYVAQEGIELATLELIIYGGEPVEPELLEHCRRLLPCGFLQGYGMTETTAAITMLLPEHHEHARLLPTVGKAVPGMEIRIADDEGRACAAGVPGEVLVRTDTLMLGYYRDPVRTAEAVRDGWYRTGDIGVLDAEGFLTLVDRKNNLVISGGENVYPLEVSRCIKALAGVADAVVAGVPDKQWGESLAAFVVRAEGSRISEADIVAHCARELGGYKKPQAVRFVDDLGRSASGKVPRERLEELKRLL</sequence>
<dbReference type="InterPro" id="IPR000873">
    <property type="entry name" value="AMP-dep_synth/lig_dom"/>
</dbReference>
<dbReference type="InterPro" id="IPR042099">
    <property type="entry name" value="ANL_N_sf"/>
</dbReference>
<dbReference type="GO" id="GO:0016878">
    <property type="term" value="F:acid-thiol ligase activity"/>
    <property type="evidence" value="ECO:0007669"/>
    <property type="project" value="UniProtKB-ARBA"/>
</dbReference>
<dbReference type="Pfam" id="PF00501">
    <property type="entry name" value="AMP-binding"/>
    <property type="match status" value="1"/>
</dbReference>
<evidence type="ECO:0000259" key="1">
    <source>
        <dbReference type="Pfam" id="PF00501"/>
    </source>
</evidence>
<feature type="domain" description="AMP-binding enzyme C-terminal" evidence="2">
    <location>
        <begin position="436"/>
        <end position="506"/>
    </location>
</feature>
<proteinExistence type="predicted"/>
<evidence type="ECO:0008006" key="5">
    <source>
        <dbReference type="Google" id="ProtNLM"/>
    </source>
</evidence>
<dbReference type="EMBL" id="QIBW01000009">
    <property type="protein sequence ID" value="ROT89507.1"/>
    <property type="molecule type" value="Genomic_DNA"/>
</dbReference>
<protein>
    <recommendedName>
        <fullName evidence="5">AMP-binding protein</fullName>
    </recommendedName>
</protein>
<accession>A0A423UJI4</accession>
<dbReference type="PROSITE" id="PS00455">
    <property type="entry name" value="AMP_BINDING"/>
    <property type="match status" value="1"/>
</dbReference>
<dbReference type="PANTHER" id="PTHR43767">
    <property type="entry name" value="LONG-CHAIN-FATTY-ACID--COA LIGASE"/>
    <property type="match status" value="1"/>
</dbReference>
<dbReference type="InterPro" id="IPR020845">
    <property type="entry name" value="AMP-binding_CS"/>
</dbReference>
<dbReference type="Gene3D" id="3.30.300.30">
    <property type="match status" value="1"/>
</dbReference>
<gene>
    <name evidence="3" type="ORF">DMP12_08695</name>
</gene>
<evidence type="ECO:0000313" key="3">
    <source>
        <dbReference type="EMBL" id="ROT89507.1"/>
    </source>
</evidence>
<evidence type="ECO:0000259" key="2">
    <source>
        <dbReference type="Pfam" id="PF13193"/>
    </source>
</evidence>
<dbReference type="InterPro" id="IPR050237">
    <property type="entry name" value="ATP-dep_AMP-bd_enzyme"/>
</dbReference>
<name>A0A423UJI4_9ACTN</name>
<reference evidence="4" key="1">
    <citation type="submission" date="2018-05" db="EMBL/GenBank/DDBJ databases">
        <title>Genome Sequencing of selected type strains of the family Eggerthellaceae.</title>
        <authorList>
            <person name="Danylec N."/>
            <person name="Stoll D.A."/>
            <person name="Doetsch A."/>
            <person name="Huch M."/>
        </authorList>
    </citation>
    <scope>NUCLEOTIDE SEQUENCE [LARGE SCALE GENOMIC DNA]</scope>
    <source>
        <strain evidence="4">DSM 27213</strain>
    </source>
</reference>
<comment type="caution">
    <text evidence="3">The sequence shown here is derived from an EMBL/GenBank/DDBJ whole genome shotgun (WGS) entry which is preliminary data.</text>
</comment>
<dbReference type="InterPro" id="IPR045851">
    <property type="entry name" value="AMP-bd_C_sf"/>
</dbReference>
<dbReference type="SUPFAM" id="SSF56801">
    <property type="entry name" value="Acetyl-CoA synthetase-like"/>
    <property type="match status" value="1"/>
</dbReference>
<dbReference type="Pfam" id="PF13193">
    <property type="entry name" value="AMP-binding_C"/>
    <property type="match status" value="1"/>
</dbReference>
<organism evidence="3 4">
    <name type="scientific">Gordonibacter urolithinfaciens</name>
    <dbReference type="NCBI Taxonomy" id="1335613"/>
    <lineage>
        <taxon>Bacteria</taxon>
        <taxon>Bacillati</taxon>
        <taxon>Actinomycetota</taxon>
        <taxon>Coriobacteriia</taxon>
        <taxon>Eggerthellales</taxon>
        <taxon>Eggerthellaceae</taxon>
        <taxon>Gordonibacter</taxon>
    </lineage>
</organism>
<feature type="domain" description="AMP-dependent synthetase/ligase" evidence="1">
    <location>
        <begin position="9"/>
        <end position="381"/>
    </location>
</feature>
<dbReference type="Gene3D" id="3.40.50.12780">
    <property type="entry name" value="N-terminal domain of ligase-like"/>
    <property type="match status" value="1"/>
</dbReference>
<dbReference type="Proteomes" id="UP000285258">
    <property type="component" value="Unassembled WGS sequence"/>
</dbReference>
<dbReference type="PANTHER" id="PTHR43767:SF1">
    <property type="entry name" value="NONRIBOSOMAL PEPTIDE SYNTHASE PES1 (EUROFUNG)-RELATED"/>
    <property type="match status" value="1"/>
</dbReference>